<accession>A0A9D4JQ94</accession>
<dbReference type="PANTHER" id="PTHR33244:SF3">
    <property type="entry name" value="PEPTIDASE A2 DOMAIN-CONTAINING PROTEIN"/>
    <property type="match status" value="1"/>
</dbReference>
<keyword evidence="3" id="KW-1185">Reference proteome</keyword>
<proteinExistence type="predicted"/>
<protein>
    <submittedName>
        <fullName evidence="2">Uncharacterized protein</fullName>
    </submittedName>
</protein>
<evidence type="ECO:0000313" key="2">
    <source>
        <dbReference type="EMBL" id="KAH3820401.1"/>
    </source>
</evidence>
<sequence length="137" mass="15624">MQKSKAQQKSNFDKTSRALTPLSVNDSVRIKFGKIWKIGRVMKVHNDRSDIVQTADGGTYRRNRSVLHKTRENTSDIEPFDALVLQPDEHPHNTPQVEVSIPDPRNNPIINSDTGYRTRAGRLVIGNRKYAGNEWTK</sequence>
<dbReference type="Proteomes" id="UP000828390">
    <property type="component" value="Unassembled WGS sequence"/>
</dbReference>
<name>A0A9D4JQ94_DREPO</name>
<evidence type="ECO:0000313" key="3">
    <source>
        <dbReference type="Proteomes" id="UP000828390"/>
    </source>
</evidence>
<reference evidence="2" key="1">
    <citation type="journal article" date="2019" name="bioRxiv">
        <title>The Genome of the Zebra Mussel, Dreissena polymorpha: A Resource for Invasive Species Research.</title>
        <authorList>
            <person name="McCartney M.A."/>
            <person name="Auch B."/>
            <person name="Kono T."/>
            <person name="Mallez S."/>
            <person name="Zhang Y."/>
            <person name="Obille A."/>
            <person name="Becker A."/>
            <person name="Abrahante J.E."/>
            <person name="Garbe J."/>
            <person name="Badalamenti J.P."/>
            <person name="Herman A."/>
            <person name="Mangelson H."/>
            <person name="Liachko I."/>
            <person name="Sullivan S."/>
            <person name="Sone E.D."/>
            <person name="Koren S."/>
            <person name="Silverstein K.A.T."/>
            <person name="Beckman K.B."/>
            <person name="Gohl D.M."/>
        </authorList>
    </citation>
    <scope>NUCLEOTIDE SEQUENCE</scope>
    <source>
        <strain evidence="2">Duluth1</strain>
        <tissue evidence="2">Whole animal</tissue>
    </source>
</reference>
<evidence type="ECO:0000256" key="1">
    <source>
        <dbReference type="SAM" id="MobiDB-lite"/>
    </source>
</evidence>
<reference evidence="2" key="2">
    <citation type="submission" date="2020-11" db="EMBL/GenBank/DDBJ databases">
        <authorList>
            <person name="McCartney M.A."/>
            <person name="Auch B."/>
            <person name="Kono T."/>
            <person name="Mallez S."/>
            <person name="Becker A."/>
            <person name="Gohl D.M."/>
            <person name="Silverstein K.A.T."/>
            <person name="Koren S."/>
            <person name="Bechman K.B."/>
            <person name="Herman A."/>
            <person name="Abrahante J.E."/>
            <person name="Garbe J."/>
        </authorList>
    </citation>
    <scope>NUCLEOTIDE SEQUENCE</scope>
    <source>
        <strain evidence="2">Duluth1</strain>
        <tissue evidence="2">Whole animal</tissue>
    </source>
</reference>
<dbReference type="AlphaFoldDB" id="A0A9D4JQ94"/>
<dbReference type="EMBL" id="JAIWYP010000005">
    <property type="protein sequence ID" value="KAH3820401.1"/>
    <property type="molecule type" value="Genomic_DNA"/>
</dbReference>
<organism evidence="2 3">
    <name type="scientific">Dreissena polymorpha</name>
    <name type="common">Zebra mussel</name>
    <name type="synonym">Mytilus polymorpha</name>
    <dbReference type="NCBI Taxonomy" id="45954"/>
    <lineage>
        <taxon>Eukaryota</taxon>
        <taxon>Metazoa</taxon>
        <taxon>Spiralia</taxon>
        <taxon>Lophotrochozoa</taxon>
        <taxon>Mollusca</taxon>
        <taxon>Bivalvia</taxon>
        <taxon>Autobranchia</taxon>
        <taxon>Heteroconchia</taxon>
        <taxon>Euheterodonta</taxon>
        <taxon>Imparidentia</taxon>
        <taxon>Neoheterodontei</taxon>
        <taxon>Myida</taxon>
        <taxon>Dreissenoidea</taxon>
        <taxon>Dreissenidae</taxon>
        <taxon>Dreissena</taxon>
    </lineage>
</organism>
<dbReference type="PANTHER" id="PTHR33244">
    <property type="entry name" value="INTEGRASE CATALYTIC DOMAIN-CONTAINING PROTEIN-RELATED"/>
    <property type="match status" value="1"/>
</dbReference>
<feature type="region of interest" description="Disordered" evidence="1">
    <location>
        <begin position="87"/>
        <end position="114"/>
    </location>
</feature>
<comment type="caution">
    <text evidence="2">The sequence shown here is derived from an EMBL/GenBank/DDBJ whole genome shotgun (WGS) entry which is preliminary data.</text>
</comment>
<gene>
    <name evidence="2" type="ORF">DPMN_122147</name>
</gene>